<gene>
    <name evidence="1" type="ORF">HPHI1048_LOCUS5784</name>
</gene>
<sequence>MDLNDHCVQIVPVKTTRGFFPHLLFLQCVSSHCFGPKGRKCILHSGGSVVKAKLTSLSSSLIEALTPNDTFGIFLQNLILRHVRSFRDQGLFCILVFLELLPSAFQPSANEENDSLNSIQETLVGSKYFGVHVEFLSLHNRSLPAHNQVSINSHHHLLIALDIVEEWIHEYFNWKRCPVIIRWTFNDSSALCSSHPVQDEVHQRPQDHQFCRQERFLRAILRSFLTPKLNFRLREKELNFLIDLVLEAYTKIDEKASIRIFPVPGLNILRSRVLDGLVFDAALPKDSRLRTGSGRSKIVLFDIALEPCESNSYEHSATGHFKFSTDQQFQDNGREDVFSDLRHLVGVLHSRRVDVLACQRGIHPVVQEECIKRGIIPLERLSIRHMQSLKDITGANVLSSFLLNVSEDDLGLFGKLVELNISGRRCILLTKSPSNSQSPKQFCTVLLCCSEESTMSEMSNVLHNALRCLNDLLVNEFAVAGAGCFEVHLADYLSERLTVTRELSDSSRPEATVHQRSRFASGFFSRSSCGGKEKKMIFRAIGEILDRLATLPGYLDSDNFQLACERLREANQPSLNEQKRRMHDALNDEDQALFGWNPIRMETFPVWMESSSDSTSFTGFVLDDGFDKRRALQSALQMAMDCLQVQNGAVLARCSH</sequence>
<dbReference type="SUPFAM" id="SSF52029">
    <property type="entry name" value="GroEL apical domain-like"/>
    <property type="match status" value="1"/>
</dbReference>
<dbReference type="AlphaFoldDB" id="A0A7S0HAJ2"/>
<reference evidence="1" key="1">
    <citation type="submission" date="2021-01" db="EMBL/GenBank/DDBJ databases">
        <authorList>
            <person name="Corre E."/>
            <person name="Pelletier E."/>
            <person name="Niang G."/>
            <person name="Scheremetjew M."/>
            <person name="Finn R."/>
            <person name="Kale V."/>
            <person name="Holt S."/>
            <person name="Cochrane G."/>
            <person name="Meng A."/>
            <person name="Brown T."/>
            <person name="Cohen L."/>
        </authorList>
    </citation>
    <scope>NUCLEOTIDE SEQUENCE</scope>
    <source>
        <strain evidence="1">CCMP325</strain>
    </source>
</reference>
<dbReference type="Gene3D" id="1.10.560.10">
    <property type="entry name" value="GroEL-like equatorial domain"/>
    <property type="match status" value="1"/>
</dbReference>
<dbReference type="GO" id="GO:0005524">
    <property type="term" value="F:ATP binding"/>
    <property type="evidence" value="ECO:0007669"/>
    <property type="project" value="InterPro"/>
</dbReference>
<dbReference type="GO" id="GO:0005634">
    <property type="term" value="C:nucleus"/>
    <property type="evidence" value="ECO:0007669"/>
    <property type="project" value="TreeGrafter"/>
</dbReference>
<dbReference type="InterPro" id="IPR027409">
    <property type="entry name" value="GroEL-like_apical_dom_sf"/>
</dbReference>
<dbReference type="SUPFAM" id="SSF54849">
    <property type="entry name" value="GroEL-intermediate domain like"/>
    <property type="match status" value="1"/>
</dbReference>
<accession>A0A7S0HAJ2</accession>
<dbReference type="GO" id="GO:0060271">
    <property type="term" value="P:cilium assembly"/>
    <property type="evidence" value="ECO:0007669"/>
    <property type="project" value="InterPro"/>
</dbReference>
<dbReference type="Gene3D" id="3.30.260.10">
    <property type="entry name" value="TCP-1-like chaperonin intermediate domain"/>
    <property type="match status" value="1"/>
</dbReference>
<dbReference type="InterPro" id="IPR027413">
    <property type="entry name" value="GROEL-like_equatorial_sf"/>
</dbReference>
<organism evidence="1">
    <name type="scientific">Hanusia phi</name>
    <dbReference type="NCBI Taxonomy" id="3032"/>
    <lineage>
        <taxon>Eukaryota</taxon>
        <taxon>Cryptophyceae</taxon>
        <taxon>Pyrenomonadales</taxon>
        <taxon>Geminigeraceae</taxon>
        <taxon>Hanusia</taxon>
    </lineage>
</organism>
<proteinExistence type="predicted"/>
<dbReference type="GO" id="GO:0032502">
    <property type="term" value="P:developmental process"/>
    <property type="evidence" value="ECO:0007669"/>
    <property type="project" value="TreeGrafter"/>
</dbReference>
<dbReference type="GO" id="GO:0005737">
    <property type="term" value="C:cytoplasm"/>
    <property type="evidence" value="ECO:0007669"/>
    <property type="project" value="TreeGrafter"/>
</dbReference>
<dbReference type="GO" id="GO:0006457">
    <property type="term" value="P:protein folding"/>
    <property type="evidence" value="ECO:0007669"/>
    <property type="project" value="InterPro"/>
</dbReference>
<dbReference type="EMBL" id="HBEO01008308">
    <property type="protein sequence ID" value="CAD8475448.1"/>
    <property type="molecule type" value="Transcribed_RNA"/>
</dbReference>
<dbReference type="InterPro" id="IPR027410">
    <property type="entry name" value="TCP-1-like_intermed_sf"/>
</dbReference>
<dbReference type="Gene3D" id="3.50.7.10">
    <property type="entry name" value="GroEL"/>
    <property type="match status" value="1"/>
</dbReference>
<dbReference type="InterPro" id="IPR002423">
    <property type="entry name" value="Cpn60/GroEL/TCP-1"/>
</dbReference>
<dbReference type="GO" id="GO:0051131">
    <property type="term" value="P:chaperone-mediated protein complex assembly"/>
    <property type="evidence" value="ECO:0007669"/>
    <property type="project" value="TreeGrafter"/>
</dbReference>
<name>A0A7S0HAJ2_9CRYP</name>
<dbReference type="PANTHER" id="PTHR46787:SF1">
    <property type="entry name" value="MOLECULAR CHAPERONE MKKS"/>
    <property type="match status" value="1"/>
</dbReference>
<protein>
    <submittedName>
        <fullName evidence="1">Uncharacterized protein</fullName>
    </submittedName>
</protein>
<dbReference type="Pfam" id="PF00118">
    <property type="entry name" value="Cpn60_TCP1"/>
    <property type="match status" value="1"/>
</dbReference>
<evidence type="ECO:0000313" key="1">
    <source>
        <dbReference type="EMBL" id="CAD8475448.1"/>
    </source>
</evidence>
<dbReference type="InterPro" id="IPR028790">
    <property type="entry name" value="MKKS"/>
</dbReference>
<dbReference type="PANTHER" id="PTHR46787">
    <property type="entry name" value="SYNDROMES PUTATIVE CHAPERONIN-RELATED"/>
    <property type="match status" value="1"/>
</dbReference>
<dbReference type="GO" id="GO:0051082">
    <property type="term" value="F:unfolded protein binding"/>
    <property type="evidence" value="ECO:0007669"/>
    <property type="project" value="InterPro"/>
</dbReference>